<accession>A0A0P1AZX5</accession>
<sequence length="55" mass="6191">MARHSTAALTHGQLRPDVAKLLNFLLHQIHYSVIHSMIMTDRSNITKCTSCATQK</sequence>
<proteinExistence type="predicted"/>
<keyword evidence="2" id="KW-1185">Reference proteome</keyword>
<dbReference type="GeneID" id="36398924"/>
<organism evidence="1 2">
    <name type="scientific">Plasmopara halstedii</name>
    <name type="common">Downy mildew of sunflower</name>
    <dbReference type="NCBI Taxonomy" id="4781"/>
    <lineage>
        <taxon>Eukaryota</taxon>
        <taxon>Sar</taxon>
        <taxon>Stramenopiles</taxon>
        <taxon>Oomycota</taxon>
        <taxon>Peronosporomycetes</taxon>
        <taxon>Peronosporales</taxon>
        <taxon>Peronosporaceae</taxon>
        <taxon>Plasmopara</taxon>
    </lineage>
</organism>
<dbReference type="RefSeq" id="XP_024583590.1">
    <property type="nucleotide sequence ID" value="XM_024718164.1"/>
</dbReference>
<evidence type="ECO:0000313" key="1">
    <source>
        <dbReference type="EMBL" id="CEG47221.1"/>
    </source>
</evidence>
<dbReference type="EMBL" id="CCYD01002371">
    <property type="protein sequence ID" value="CEG47221.1"/>
    <property type="molecule type" value="Genomic_DNA"/>
</dbReference>
<dbReference type="Proteomes" id="UP000054928">
    <property type="component" value="Unassembled WGS sequence"/>
</dbReference>
<dbReference type="AlphaFoldDB" id="A0A0P1AZX5"/>
<evidence type="ECO:0000313" key="2">
    <source>
        <dbReference type="Proteomes" id="UP000054928"/>
    </source>
</evidence>
<reference evidence="2" key="1">
    <citation type="submission" date="2014-09" db="EMBL/GenBank/DDBJ databases">
        <authorList>
            <person name="Sharma Rahul"/>
            <person name="Thines Marco"/>
        </authorList>
    </citation>
    <scope>NUCLEOTIDE SEQUENCE [LARGE SCALE GENOMIC DNA]</scope>
</reference>
<name>A0A0P1AZX5_PLAHL</name>
<protein>
    <submittedName>
        <fullName evidence="1">Uncharacterized protein</fullName>
    </submittedName>
</protein>